<dbReference type="Proteomes" id="UP000218690">
    <property type="component" value="Unassembled WGS sequence"/>
</dbReference>
<feature type="domain" description="DUF3071" evidence="2">
    <location>
        <begin position="1"/>
        <end position="261"/>
    </location>
</feature>
<feature type="region of interest" description="Disordered" evidence="1">
    <location>
        <begin position="59"/>
        <end position="145"/>
    </location>
</feature>
<feature type="compositionally biased region" description="Low complexity" evidence="1">
    <location>
        <begin position="66"/>
        <end position="87"/>
    </location>
</feature>
<name>A0A2A4AIH9_9CORY</name>
<protein>
    <submittedName>
        <fullName evidence="3">DNA-binding protein</fullName>
    </submittedName>
</protein>
<dbReference type="EMBL" id="NWBP01000030">
    <property type="protein sequence ID" value="PCC82292.1"/>
    <property type="molecule type" value="Genomic_DNA"/>
</dbReference>
<feature type="compositionally biased region" description="Polar residues" evidence="1">
    <location>
        <begin position="312"/>
        <end position="321"/>
    </location>
</feature>
<feature type="compositionally biased region" description="Low complexity" evidence="1">
    <location>
        <begin position="103"/>
        <end position="128"/>
    </location>
</feature>
<evidence type="ECO:0000313" key="4">
    <source>
        <dbReference type="Proteomes" id="UP000218690"/>
    </source>
</evidence>
<accession>A0A2A4AIH9</accession>
<dbReference type="Pfam" id="PF11268">
    <property type="entry name" value="DUF3071"/>
    <property type="match status" value="1"/>
</dbReference>
<sequence length="422" mass="45078">MRELFLAKSDSTTTSLVMETEEGEEFFLAVTDDLREILGAPKPEDDAWGNVSRLPFAAEADDSTDTADSVNSVASSDADSAASTTSADENEQRDAEAKKDDNAASTAAESTDSTAPAAPQLTTTTPAPISQPRSGMRDHGDSRPHAISLRPAEIQARIRAGASAAEIAEEIGAPESRIEPFAHPVLLERARIADVAKQAHPIREDGPAKLTLWEILATAFAARGHSLSESNWDAYRHQGEPWILRITWKAGLSENEAEWTFKQSMSSPATVEARNSVAADLTDPDFVQPVRSLTSVGRGERYDKAIDGETPSAVTNITDFTAPTVVPDPQPADVEADSANTDSGATGAARPAGAAETQASASETSSATESAADKPKAEGNDEEFLQNPSPEPKPKSRRRRATTPHWEDVLLGVRSNTKRPRE</sequence>
<reference evidence="3 4" key="1">
    <citation type="submission" date="2017-09" db="EMBL/GenBank/DDBJ databases">
        <title>Draft Genome Sequence of Corynebacterium accolens AH4003.</title>
        <authorList>
            <person name="Chen Y."/>
            <person name="Oosthuysen W.F."/>
            <person name="Kelley S."/>
            <person name="Horswill A."/>
        </authorList>
    </citation>
    <scope>NUCLEOTIDE SEQUENCE [LARGE SCALE GENOMIC DNA]</scope>
    <source>
        <strain evidence="3 4">AH4003</strain>
    </source>
</reference>
<feature type="compositionally biased region" description="Basic and acidic residues" evidence="1">
    <location>
        <begin position="135"/>
        <end position="144"/>
    </location>
</feature>
<feature type="region of interest" description="Disordered" evidence="1">
    <location>
        <begin position="307"/>
        <end position="422"/>
    </location>
</feature>
<dbReference type="NCBIfam" id="NF040712">
    <property type="entry name" value="SepH"/>
    <property type="match status" value="1"/>
</dbReference>
<evidence type="ECO:0000259" key="2">
    <source>
        <dbReference type="Pfam" id="PF11268"/>
    </source>
</evidence>
<feature type="compositionally biased region" description="Low complexity" evidence="1">
    <location>
        <begin position="344"/>
        <end position="370"/>
    </location>
</feature>
<proteinExistence type="predicted"/>
<evidence type="ECO:0000313" key="3">
    <source>
        <dbReference type="EMBL" id="PCC82292.1"/>
    </source>
</evidence>
<evidence type="ECO:0000256" key="1">
    <source>
        <dbReference type="SAM" id="MobiDB-lite"/>
    </source>
</evidence>
<comment type="caution">
    <text evidence="3">The sequence shown here is derived from an EMBL/GenBank/DDBJ whole genome shotgun (WGS) entry which is preliminary data.</text>
</comment>
<dbReference type="InterPro" id="IPR021421">
    <property type="entry name" value="DUF3071"/>
</dbReference>
<feature type="compositionally biased region" description="Basic and acidic residues" evidence="1">
    <location>
        <begin position="90"/>
        <end position="102"/>
    </location>
</feature>
<keyword evidence="3" id="KW-0238">DNA-binding</keyword>
<dbReference type="GO" id="GO:0003677">
    <property type="term" value="F:DNA binding"/>
    <property type="evidence" value="ECO:0007669"/>
    <property type="project" value="UniProtKB-KW"/>
</dbReference>
<dbReference type="AlphaFoldDB" id="A0A2A4AIH9"/>
<dbReference type="InterPro" id="IPR047682">
    <property type="entry name" value="SepH-like"/>
</dbReference>
<organism evidence="3 4">
    <name type="scientific">Corynebacterium accolens</name>
    <dbReference type="NCBI Taxonomy" id="38284"/>
    <lineage>
        <taxon>Bacteria</taxon>
        <taxon>Bacillati</taxon>
        <taxon>Actinomycetota</taxon>
        <taxon>Actinomycetes</taxon>
        <taxon>Mycobacteriales</taxon>
        <taxon>Corynebacteriaceae</taxon>
        <taxon>Corynebacterium</taxon>
    </lineage>
</organism>
<gene>
    <name evidence="3" type="ORF">COM45_09460</name>
</gene>